<feature type="compositionally biased region" description="Polar residues" evidence="7">
    <location>
        <begin position="363"/>
        <end position="386"/>
    </location>
</feature>
<feature type="region of interest" description="Disordered" evidence="7">
    <location>
        <begin position="1"/>
        <end position="23"/>
    </location>
</feature>
<dbReference type="AlphaFoldDB" id="A0A251LVK3"/>
<dbReference type="InterPro" id="IPR045314">
    <property type="entry name" value="bZIP_plant_GBF1"/>
</dbReference>
<dbReference type="EMBL" id="CM004387">
    <property type="protein sequence ID" value="OAY62206.1"/>
    <property type="molecule type" value="Genomic_DNA"/>
</dbReference>
<dbReference type="PROSITE" id="PS50217">
    <property type="entry name" value="BZIP"/>
    <property type="match status" value="1"/>
</dbReference>
<evidence type="ECO:0000256" key="3">
    <source>
        <dbReference type="ARBA" id="ARBA00023015"/>
    </source>
</evidence>
<dbReference type="GO" id="GO:0006355">
    <property type="term" value="P:regulation of DNA-templated transcription"/>
    <property type="evidence" value="ECO:0000318"/>
    <property type="project" value="GO_Central"/>
</dbReference>
<dbReference type="SUPFAM" id="SSF57959">
    <property type="entry name" value="Leucine zipper domain"/>
    <property type="match status" value="1"/>
</dbReference>
<dbReference type="Pfam" id="PF16596">
    <property type="entry name" value="MFMR_assoc"/>
    <property type="match status" value="1"/>
</dbReference>
<evidence type="ECO:0000259" key="8">
    <source>
        <dbReference type="PROSITE" id="PS50217"/>
    </source>
</evidence>
<evidence type="ECO:0000313" key="10">
    <source>
        <dbReference type="Proteomes" id="UP000091857"/>
    </source>
</evidence>
<comment type="similarity">
    <text evidence="2">Belongs to the bZIP family.</text>
</comment>
<feature type="compositionally biased region" description="Basic and acidic residues" evidence="7">
    <location>
        <begin position="1"/>
        <end position="14"/>
    </location>
</feature>
<proteinExistence type="inferred from homology"/>
<name>A0A251LVK3_MANES</name>
<evidence type="ECO:0000256" key="2">
    <source>
        <dbReference type="ARBA" id="ARBA00007163"/>
    </source>
</evidence>
<dbReference type="GO" id="GO:0005634">
    <property type="term" value="C:nucleus"/>
    <property type="evidence" value="ECO:0000318"/>
    <property type="project" value="GO_Central"/>
</dbReference>
<dbReference type="STRING" id="3983.A0A251LVK3"/>
<evidence type="ECO:0000256" key="4">
    <source>
        <dbReference type="ARBA" id="ARBA00023125"/>
    </source>
</evidence>
<organism evidence="9 10">
    <name type="scientific">Manihot esculenta</name>
    <name type="common">Cassava</name>
    <name type="synonym">Jatropha manihot</name>
    <dbReference type="NCBI Taxonomy" id="3983"/>
    <lineage>
        <taxon>Eukaryota</taxon>
        <taxon>Viridiplantae</taxon>
        <taxon>Streptophyta</taxon>
        <taxon>Embryophyta</taxon>
        <taxon>Tracheophyta</taxon>
        <taxon>Spermatophyta</taxon>
        <taxon>Magnoliopsida</taxon>
        <taxon>eudicotyledons</taxon>
        <taxon>Gunneridae</taxon>
        <taxon>Pentapetalae</taxon>
        <taxon>rosids</taxon>
        <taxon>fabids</taxon>
        <taxon>Malpighiales</taxon>
        <taxon>Euphorbiaceae</taxon>
        <taxon>Crotonoideae</taxon>
        <taxon>Manihoteae</taxon>
        <taxon>Manihot</taxon>
    </lineage>
</organism>
<dbReference type="CDD" id="cd14702">
    <property type="entry name" value="bZIP_plant_GBF1"/>
    <property type="match status" value="1"/>
</dbReference>
<dbReference type="Gene3D" id="1.20.5.170">
    <property type="match status" value="1"/>
</dbReference>
<dbReference type="InterPro" id="IPR012900">
    <property type="entry name" value="MFMR"/>
</dbReference>
<feature type="region of interest" description="Disordered" evidence="7">
    <location>
        <begin position="283"/>
        <end position="305"/>
    </location>
</feature>
<dbReference type="PANTHER" id="PTHR45967:SF1">
    <property type="entry name" value="G-BOX-BINDING FACTOR 3"/>
    <property type="match status" value="1"/>
</dbReference>
<evidence type="ECO:0000256" key="7">
    <source>
        <dbReference type="SAM" id="MobiDB-lite"/>
    </source>
</evidence>
<dbReference type="Proteomes" id="UP000091857">
    <property type="component" value="Chromosome 1"/>
</dbReference>
<dbReference type="PANTHER" id="PTHR45967">
    <property type="entry name" value="G-BOX-BINDING FACTOR 3-RELATED"/>
    <property type="match status" value="1"/>
</dbReference>
<evidence type="ECO:0000256" key="1">
    <source>
        <dbReference type="ARBA" id="ARBA00004123"/>
    </source>
</evidence>
<keyword evidence="6" id="KW-0539">Nucleus</keyword>
<dbReference type="SMART" id="SM00338">
    <property type="entry name" value="BRLZ"/>
    <property type="match status" value="1"/>
</dbReference>
<comment type="subcellular location">
    <subcellularLocation>
        <location evidence="1">Nucleus</location>
    </subcellularLocation>
</comment>
<evidence type="ECO:0000313" key="9">
    <source>
        <dbReference type="EMBL" id="OAY62208.1"/>
    </source>
</evidence>
<dbReference type="InterPro" id="IPR004827">
    <property type="entry name" value="bZIP"/>
</dbReference>
<protein>
    <recommendedName>
        <fullName evidence="8">BZIP domain-containing protein</fullName>
    </recommendedName>
</protein>
<keyword evidence="5" id="KW-0804">Transcription</keyword>
<dbReference type="Pfam" id="PF00170">
    <property type="entry name" value="bZIP_1"/>
    <property type="match status" value="1"/>
</dbReference>
<accession>A0A251LVK3</accession>
<dbReference type="PROSITE" id="PS00036">
    <property type="entry name" value="BZIP_BASIC"/>
    <property type="match status" value="1"/>
</dbReference>
<reference evidence="9 10" key="1">
    <citation type="submission" date="2016-02" db="EMBL/GenBank/DDBJ databases">
        <title>WGS assembly of Manihot esculenta.</title>
        <authorList>
            <person name="Bredeson J.V."/>
            <person name="Prochnik S.E."/>
            <person name="Lyons J.B."/>
            <person name="Schmutz J."/>
            <person name="Grimwood J."/>
            <person name="Vrebalov J."/>
            <person name="Bart R.S."/>
            <person name="Amuge T."/>
            <person name="Ferguson M.E."/>
            <person name="Green R."/>
            <person name="Putnam N."/>
            <person name="Stites J."/>
            <person name="Rounsley S."/>
            <person name="Rokhsar D.S."/>
        </authorList>
    </citation>
    <scope>NUCLEOTIDE SEQUENCE [LARGE SCALE GENOMIC DNA]</scope>
    <source>
        <strain evidence="10">cv. AM560-2</strain>
        <tissue evidence="9">Leaf</tissue>
    </source>
</reference>
<feature type="domain" description="BZIP" evidence="8">
    <location>
        <begin position="280"/>
        <end position="343"/>
    </location>
</feature>
<feature type="compositionally biased region" description="Low complexity" evidence="7">
    <location>
        <begin position="106"/>
        <end position="120"/>
    </location>
</feature>
<keyword evidence="3" id="KW-0805">Transcription regulation</keyword>
<dbReference type="Pfam" id="PF07777">
    <property type="entry name" value="MFMR"/>
    <property type="match status" value="1"/>
</dbReference>
<dbReference type="EMBL" id="CM004387">
    <property type="protein sequence ID" value="OAY62208.1"/>
    <property type="molecule type" value="Genomic_DNA"/>
</dbReference>
<dbReference type="SMR" id="A0A251LVK3"/>
<feature type="region of interest" description="Disordered" evidence="7">
    <location>
        <begin position="360"/>
        <end position="423"/>
    </location>
</feature>
<dbReference type="OrthoDB" id="1642657at2759"/>
<dbReference type="GO" id="GO:0003700">
    <property type="term" value="F:DNA-binding transcription factor activity"/>
    <property type="evidence" value="ECO:0007669"/>
    <property type="project" value="InterPro"/>
</dbReference>
<dbReference type="GO" id="GO:0000976">
    <property type="term" value="F:transcription cis-regulatory region binding"/>
    <property type="evidence" value="ECO:0007669"/>
    <property type="project" value="UniProtKB-ARBA"/>
</dbReference>
<gene>
    <name evidence="9" type="ORF">MANES_01G249900</name>
</gene>
<sequence>MGNNEDGKSSKPEKSSSPVPVDQTNFHVYPDWAAMQAYYGPRVALPPYYNSAIASGHAPHPYMWGPPQPIMPPYGAPYAAVYSHGGVYAHPAVPIGSHPHVPGVPSAPAAATPVSVETPTKSTGNTDQGLMKKLKRFDGLAMSIGNASSNTESAEGGDHRLSQSVETEGSSDGSDGNTAGGRKRSCEGKPTIAVGEMRTETQARSVPTGKVGGSPDKVLVAAAASASASGKSLGAVVSSGMSTALELRNPPMDAAKANAANIPQPCQVLPSEAWIQNERELKRERRKQSNRESARRSRLRKQAESEELARKVESLTSENLALKSEMNQLIEKSEKLRLENAALLEKLKNSQLGRKQEVILNGSEKQSASAVSTENLLSRVSNSTSVDRSKGEDEELYERSSNPRAKLHQLLGASPRTDAVAAG</sequence>
<feature type="region of interest" description="Disordered" evidence="7">
    <location>
        <begin position="106"/>
        <end position="128"/>
    </location>
</feature>
<feature type="region of interest" description="Disordered" evidence="7">
    <location>
        <begin position="145"/>
        <end position="191"/>
    </location>
</feature>
<dbReference type="InterPro" id="IPR046347">
    <property type="entry name" value="bZIP_sf"/>
</dbReference>
<feature type="compositionally biased region" description="Polar residues" evidence="7">
    <location>
        <begin position="162"/>
        <end position="177"/>
    </location>
</feature>
<keyword evidence="10" id="KW-1185">Reference proteome</keyword>
<dbReference type="Gramene" id="Manes.01G249900.7.v8.1">
    <property type="protein sequence ID" value="Manes.01G249900.7.v8.1.CDS"/>
    <property type="gene ID" value="Manes.01G249900.v8.1"/>
</dbReference>
<evidence type="ECO:0000256" key="6">
    <source>
        <dbReference type="ARBA" id="ARBA00023242"/>
    </source>
</evidence>
<dbReference type="InterPro" id="IPR044827">
    <property type="entry name" value="GBF-like"/>
</dbReference>
<dbReference type="GO" id="GO:0043565">
    <property type="term" value="F:sequence-specific DNA binding"/>
    <property type="evidence" value="ECO:0000318"/>
    <property type="project" value="GO_Central"/>
</dbReference>
<dbReference type="OMA" id="QVSECIN"/>
<keyword evidence="4" id="KW-0238">DNA-binding</keyword>
<dbReference type="Gramene" id="Manes.01G249900.11.v8.1">
    <property type="protein sequence ID" value="Manes.01G249900.11.v8.1.CDS"/>
    <property type="gene ID" value="Manes.01G249900.v8.1"/>
</dbReference>
<evidence type="ECO:0000256" key="5">
    <source>
        <dbReference type="ARBA" id="ARBA00023163"/>
    </source>
</evidence>